<feature type="domain" description="Peptidase M16 C-terminal" evidence="4">
    <location>
        <begin position="180"/>
        <end position="357"/>
    </location>
</feature>
<dbReference type="PANTHER" id="PTHR11851:SF126">
    <property type="entry name" value="CYTOCHROME B-C1 COMPLEX SUBUNIT 1, MITOCHONDRIAL"/>
    <property type="match status" value="1"/>
</dbReference>
<dbReference type="GO" id="GO:0006627">
    <property type="term" value="P:protein processing involved in protein targeting to mitochondrion"/>
    <property type="evidence" value="ECO:0007669"/>
    <property type="project" value="TreeGrafter"/>
</dbReference>
<accession>A0A9P7V9X0</accession>
<feature type="domain" description="Peptidase M16 N-terminal" evidence="3">
    <location>
        <begin position="37"/>
        <end position="171"/>
    </location>
</feature>
<keyword evidence="6" id="KW-1185">Reference proteome</keyword>
<gene>
    <name evidence="5" type="primary">UQCRC1</name>
    <name evidence="5" type="ORF">KQ657_004819</name>
</gene>
<dbReference type="InterPro" id="IPR011765">
    <property type="entry name" value="Pept_M16_N"/>
</dbReference>
<comment type="subcellular location">
    <subcellularLocation>
        <location evidence="1">Mitochondrion</location>
    </subcellularLocation>
</comment>
<evidence type="ECO:0000313" key="6">
    <source>
        <dbReference type="Proteomes" id="UP000790833"/>
    </source>
</evidence>
<dbReference type="Pfam" id="PF05193">
    <property type="entry name" value="Peptidase_M16_C"/>
    <property type="match status" value="1"/>
</dbReference>
<dbReference type="GO" id="GO:0009060">
    <property type="term" value="P:aerobic respiration"/>
    <property type="evidence" value="ECO:0007669"/>
    <property type="project" value="TreeGrafter"/>
</dbReference>
<keyword evidence="2" id="KW-0496">Mitochondrion</keyword>
<dbReference type="Proteomes" id="UP000790833">
    <property type="component" value="Unassembled WGS sequence"/>
</dbReference>
<dbReference type="GeneID" id="66118193"/>
<comment type="caution">
    <text evidence="5">The sequence shown here is derived from an EMBL/GenBank/DDBJ whole genome shotgun (WGS) entry which is preliminary data.</text>
</comment>
<dbReference type="AlphaFoldDB" id="A0A9P7V9X0"/>
<sequence>MIRGSVVRAKNLTLRRFVSTANSGTKFTTLTNGVTLATEVNPNATTAAVGLFYGGGSRSEHSYSNGLAALTTNLLASKNAPGVALSAQNSKEFNGVVAVSTNANVAEAAKLIASIASKPESAFDSANFDTIKALSASAAAASEANPKSKVLEHLNATAFQGYSLSLPTLGTQETVSHLIKDDVARFAKSHLVSNNVVIAASGNIDHEQLVNSLEASLNVANGPKPIVSPASFLGSEVRMRDDTMPKAYISIAAHGESLNSPYYQTAKVASQVFGKFDLSAAVAKFTSPKLASIVQDYDIVDSYEHFSTSYSDTGLWGFYAETSAIASIDDFVHFTLKEWNRLSVSVTDAEIARAKAQTKTALLKSLNSSADISSHIASDLLLTGHRTSVASALEKIDAVTKKDVKAWAQQNLWDRDVVISGTGQIEDLLDYMRVRNDMAMMRW</sequence>
<dbReference type="GO" id="GO:0005739">
    <property type="term" value="C:mitochondrion"/>
    <property type="evidence" value="ECO:0007669"/>
    <property type="project" value="UniProtKB-SubCell"/>
</dbReference>
<dbReference type="RefSeq" id="XP_043049658.1">
    <property type="nucleotide sequence ID" value="XM_043195485.1"/>
</dbReference>
<evidence type="ECO:0000259" key="3">
    <source>
        <dbReference type="Pfam" id="PF00675"/>
    </source>
</evidence>
<dbReference type="InterPro" id="IPR050361">
    <property type="entry name" value="MPP/UQCRC_Complex"/>
</dbReference>
<evidence type="ECO:0000256" key="1">
    <source>
        <dbReference type="ARBA" id="ARBA00004173"/>
    </source>
</evidence>
<dbReference type="SUPFAM" id="SSF63411">
    <property type="entry name" value="LuxS/MPP-like metallohydrolase"/>
    <property type="match status" value="2"/>
</dbReference>
<proteinExistence type="predicted"/>
<dbReference type="OrthoDB" id="10251424at2759"/>
<dbReference type="InterPro" id="IPR011249">
    <property type="entry name" value="Metalloenz_LuxS/M16"/>
</dbReference>
<dbReference type="GO" id="GO:0004222">
    <property type="term" value="F:metalloendopeptidase activity"/>
    <property type="evidence" value="ECO:0007669"/>
    <property type="project" value="TreeGrafter"/>
</dbReference>
<evidence type="ECO:0000259" key="4">
    <source>
        <dbReference type="Pfam" id="PF05193"/>
    </source>
</evidence>
<evidence type="ECO:0000313" key="5">
    <source>
        <dbReference type="EMBL" id="KAG7194111.1"/>
    </source>
</evidence>
<evidence type="ECO:0000256" key="2">
    <source>
        <dbReference type="ARBA" id="ARBA00023128"/>
    </source>
</evidence>
<name>A0A9P7V9X0_9ASCO</name>
<organism evidence="5 6">
    <name type="scientific">Scheffersomyces spartinae</name>
    <dbReference type="NCBI Taxonomy" id="45513"/>
    <lineage>
        <taxon>Eukaryota</taxon>
        <taxon>Fungi</taxon>
        <taxon>Dikarya</taxon>
        <taxon>Ascomycota</taxon>
        <taxon>Saccharomycotina</taxon>
        <taxon>Pichiomycetes</taxon>
        <taxon>Debaryomycetaceae</taxon>
        <taxon>Scheffersomyces</taxon>
    </lineage>
</organism>
<dbReference type="Gene3D" id="3.30.830.10">
    <property type="entry name" value="Metalloenzyme, LuxS/M16 peptidase-like"/>
    <property type="match status" value="2"/>
</dbReference>
<dbReference type="FunFam" id="3.30.830.10:FF:000001">
    <property type="entry name" value="Mitochondrial-processing peptidase subunit beta, mitochondrial"/>
    <property type="match status" value="1"/>
</dbReference>
<dbReference type="InterPro" id="IPR007863">
    <property type="entry name" value="Peptidase_M16_C"/>
</dbReference>
<dbReference type="EMBL" id="JAHMUF010000008">
    <property type="protein sequence ID" value="KAG7194111.1"/>
    <property type="molecule type" value="Genomic_DNA"/>
</dbReference>
<reference evidence="5" key="1">
    <citation type="submission" date="2021-03" db="EMBL/GenBank/DDBJ databases">
        <authorList>
            <person name="Palmer J.M."/>
        </authorList>
    </citation>
    <scope>NUCLEOTIDE SEQUENCE</scope>
    <source>
        <strain evidence="5">ARV_011</strain>
    </source>
</reference>
<protein>
    <submittedName>
        <fullName evidence="5">Mitochondrial processing peptidase beta subunit</fullName>
    </submittedName>
</protein>
<dbReference type="GO" id="GO:0046872">
    <property type="term" value="F:metal ion binding"/>
    <property type="evidence" value="ECO:0007669"/>
    <property type="project" value="InterPro"/>
</dbReference>
<dbReference type="Pfam" id="PF00675">
    <property type="entry name" value="Peptidase_M16"/>
    <property type="match status" value="1"/>
</dbReference>
<dbReference type="PANTHER" id="PTHR11851">
    <property type="entry name" value="METALLOPROTEASE"/>
    <property type="match status" value="1"/>
</dbReference>